<feature type="transmembrane region" description="Helical" evidence="5">
    <location>
        <begin position="296"/>
        <end position="315"/>
    </location>
</feature>
<keyword evidence="4 5" id="KW-0472">Membrane</keyword>
<organism evidence="7 8">
    <name type="scientific">Cohaesibacter marisflavi</name>
    <dbReference type="NCBI Taxonomy" id="655353"/>
    <lineage>
        <taxon>Bacteria</taxon>
        <taxon>Pseudomonadati</taxon>
        <taxon>Pseudomonadota</taxon>
        <taxon>Alphaproteobacteria</taxon>
        <taxon>Hyphomicrobiales</taxon>
        <taxon>Cohaesibacteraceae</taxon>
    </lineage>
</organism>
<feature type="transmembrane region" description="Helical" evidence="5">
    <location>
        <begin position="67"/>
        <end position="90"/>
    </location>
</feature>
<dbReference type="EMBL" id="FOVR01000006">
    <property type="protein sequence ID" value="SFO46552.1"/>
    <property type="molecule type" value="Genomic_DNA"/>
</dbReference>
<keyword evidence="2 5" id="KW-0812">Transmembrane</keyword>
<feature type="transmembrane region" description="Helical" evidence="5">
    <location>
        <begin position="167"/>
        <end position="186"/>
    </location>
</feature>
<evidence type="ECO:0000259" key="6">
    <source>
        <dbReference type="Pfam" id="PF01699"/>
    </source>
</evidence>
<comment type="subcellular location">
    <subcellularLocation>
        <location evidence="1">Membrane</location>
        <topology evidence="1">Multi-pass membrane protein</topology>
    </subcellularLocation>
</comment>
<gene>
    <name evidence="7" type="ORF">SAMN04488056_106189</name>
</gene>
<protein>
    <submittedName>
        <fullName evidence="7">Cation:H+ antiporter</fullName>
    </submittedName>
</protein>
<dbReference type="Pfam" id="PF01699">
    <property type="entry name" value="Na_Ca_ex"/>
    <property type="match status" value="2"/>
</dbReference>
<evidence type="ECO:0000256" key="5">
    <source>
        <dbReference type="SAM" id="Phobius"/>
    </source>
</evidence>
<feature type="transmembrane region" description="Helical" evidence="5">
    <location>
        <begin position="206"/>
        <end position="230"/>
    </location>
</feature>
<dbReference type="GO" id="GO:0005262">
    <property type="term" value="F:calcium channel activity"/>
    <property type="evidence" value="ECO:0007669"/>
    <property type="project" value="TreeGrafter"/>
</dbReference>
<dbReference type="AlphaFoldDB" id="A0A1I5HE64"/>
<dbReference type="InterPro" id="IPR044880">
    <property type="entry name" value="NCX_ion-bd_dom_sf"/>
</dbReference>
<dbReference type="STRING" id="655353.SAMN04488056_106189"/>
<dbReference type="GO" id="GO:0005886">
    <property type="term" value="C:plasma membrane"/>
    <property type="evidence" value="ECO:0007669"/>
    <property type="project" value="TreeGrafter"/>
</dbReference>
<evidence type="ECO:0000256" key="4">
    <source>
        <dbReference type="ARBA" id="ARBA00023136"/>
    </source>
</evidence>
<evidence type="ECO:0000256" key="3">
    <source>
        <dbReference type="ARBA" id="ARBA00022989"/>
    </source>
</evidence>
<dbReference type="InterPro" id="IPR004481">
    <property type="entry name" value="K/Na/Ca-exchanger"/>
</dbReference>
<accession>A0A1I5HE64</accession>
<dbReference type="PANTHER" id="PTHR10846:SF8">
    <property type="entry name" value="INNER MEMBRANE PROTEIN YRBG"/>
    <property type="match status" value="1"/>
</dbReference>
<feature type="domain" description="Sodium/calcium exchanger membrane region" evidence="6">
    <location>
        <begin position="172"/>
        <end position="313"/>
    </location>
</feature>
<reference evidence="7 8" key="1">
    <citation type="submission" date="2016-10" db="EMBL/GenBank/DDBJ databases">
        <authorList>
            <person name="de Groot N.N."/>
        </authorList>
    </citation>
    <scope>NUCLEOTIDE SEQUENCE [LARGE SCALE GENOMIC DNA]</scope>
    <source>
        <strain evidence="7 8">CGMCC 1.9157</strain>
    </source>
</reference>
<keyword evidence="3 5" id="KW-1133">Transmembrane helix</keyword>
<dbReference type="GO" id="GO:0006874">
    <property type="term" value="P:intracellular calcium ion homeostasis"/>
    <property type="evidence" value="ECO:0007669"/>
    <property type="project" value="TreeGrafter"/>
</dbReference>
<dbReference type="Gene3D" id="1.20.1420.30">
    <property type="entry name" value="NCX, central ion-binding region"/>
    <property type="match status" value="1"/>
</dbReference>
<dbReference type="PANTHER" id="PTHR10846">
    <property type="entry name" value="SODIUM/POTASSIUM/CALCIUM EXCHANGER"/>
    <property type="match status" value="1"/>
</dbReference>
<proteinExistence type="predicted"/>
<feature type="transmembrane region" description="Helical" evidence="5">
    <location>
        <begin position="242"/>
        <end position="262"/>
    </location>
</feature>
<dbReference type="GO" id="GO:0008273">
    <property type="term" value="F:calcium, potassium:sodium antiporter activity"/>
    <property type="evidence" value="ECO:0007669"/>
    <property type="project" value="TreeGrafter"/>
</dbReference>
<evidence type="ECO:0000256" key="1">
    <source>
        <dbReference type="ARBA" id="ARBA00004141"/>
    </source>
</evidence>
<sequence>MMMYLYLVGGLVLLLVAGDLLVRGAITLATRLSIPPLIIGLTIVSFGTSAPELIISLDAAFKGLGGISIGNVVGSNITNILLVLGLPALIRPTQCSESGTRSSTVFMIAISVVFSALCLQGVLDVTSGIVLLSLLIFFLSWTVWTSRKQRGEPCDLVDDDLLEEAPSNLGVAIAFIIIGLIGLPLGGHLTIEGSSTIARTWGVSEAVIGLTVVALGTSLPELATTLVAAIRNQGAMAFGNVIGSNIFNILAIMGLTATIIPVSVPERVIGQDLLFMLATALLMLLFTVFKMELTRARGILMVLLYVAYVTLAFVVN</sequence>
<feature type="transmembrane region" description="Helical" evidence="5">
    <location>
        <begin position="268"/>
        <end position="289"/>
    </location>
</feature>
<evidence type="ECO:0000313" key="7">
    <source>
        <dbReference type="EMBL" id="SFO46552.1"/>
    </source>
</evidence>
<evidence type="ECO:0000256" key="2">
    <source>
        <dbReference type="ARBA" id="ARBA00022692"/>
    </source>
</evidence>
<dbReference type="Proteomes" id="UP000199236">
    <property type="component" value="Unassembled WGS sequence"/>
</dbReference>
<feature type="transmembrane region" description="Helical" evidence="5">
    <location>
        <begin position="102"/>
        <end position="123"/>
    </location>
</feature>
<evidence type="ECO:0000313" key="8">
    <source>
        <dbReference type="Proteomes" id="UP000199236"/>
    </source>
</evidence>
<keyword evidence="8" id="KW-1185">Reference proteome</keyword>
<dbReference type="InterPro" id="IPR004837">
    <property type="entry name" value="NaCa_Exmemb"/>
</dbReference>
<dbReference type="OrthoDB" id="9794225at2"/>
<feature type="domain" description="Sodium/calcium exchanger membrane region" evidence="6">
    <location>
        <begin position="4"/>
        <end position="143"/>
    </location>
</feature>
<dbReference type="NCBIfam" id="TIGR00367">
    <property type="entry name" value="calcium/sodium antiporter"/>
    <property type="match status" value="1"/>
</dbReference>
<name>A0A1I5HE64_9HYPH</name>